<dbReference type="Proteomes" id="UP000017081">
    <property type="component" value="Unassembled WGS sequence"/>
</dbReference>
<evidence type="ECO:0000259" key="5">
    <source>
        <dbReference type="Pfam" id="PF02570"/>
    </source>
</evidence>
<organism evidence="6 7">
    <name type="scientific">Cetobacterium somerae ATCC BAA-474</name>
    <dbReference type="NCBI Taxonomy" id="1319815"/>
    <lineage>
        <taxon>Bacteria</taxon>
        <taxon>Fusobacteriati</taxon>
        <taxon>Fusobacteriota</taxon>
        <taxon>Fusobacteriia</taxon>
        <taxon>Fusobacteriales</taxon>
        <taxon>Fusobacteriaceae</taxon>
        <taxon>Cetobacterium</taxon>
    </lineage>
</organism>
<dbReference type="STRING" id="1319815.HMPREF0202_00161"/>
<dbReference type="EMBL" id="AXZF01000005">
    <property type="protein sequence ID" value="ERT69958.1"/>
    <property type="molecule type" value="Genomic_DNA"/>
</dbReference>
<evidence type="ECO:0000256" key="3">
    <source>
        <dbReference type="ARBA" id="ARBA00022573"/>
    </source>
</evidence>
<sequence length="214" mass="23296">MSYIKRPQDIEIRSFEIIEEEMGEKAKEFSSTHLPIVKRVIHTTADFEYADLLEISEGAVESCLEALKKGGKIYCDTNMIANGLSKITLDKYGYSAYSLVSDKDVAAEAKERGVTRSIVGIEHAAKDPNTDIYLIGNAPTALFRLKELIDSGEVQKPALIVGVPVGFVGAAESKEILPGSGIPYIIVKGRKGGSPVAVSILHGILYQLHKREGF</sequence>
<dbReference type="UniPathway" id="UPA00148"/>
<dbReference type="Pfam" id="PF02570">
    <property type="entry name" value="CbiC"/>
    <property type="match status" value="1"/>
</dbReference>
<dbReference type="AlphaFoldDB" id="U7VGK6"/>
<dbReference type="GO" id="GO:0016993">
    <property type="term" value="F:precorrin-8X methylmutase activity"/>
    <property type="evidence" value="ECO:0007669"/>
    <property type="project" value="InterPro"/>
</dbReference>
<comment type="pathway">
    <text evidence="1">Cofactor biosynthesis; adenosylcobalamin biosynthesis.</text>
</comment>
<evidence type="ECO:0000256" key="4">
    <source>
        <dbReference type="ARBA" id="ARBA00023235"/>
    </source>
</evidence>
<gene>
    <name evidence="6" type="ORF">HMPREF0202_00161</name>
</gene>
<dbReference type="GeneID" id="96968057"/>
<accession>U7VGK6</accession>
<evidence type="ECO:0000313" key="7">
    <source>
        <dbReference type="Proteomes" id="UP000017081"/>
    </source>
</evidence>
<dbReference type="PATRIC" id="fig|1319815.3.peg.155"/>
<dbReference type="InterPro" id="IPR003722">
    <property type="entry name" value="Cbl_synth_CobH/CbiC"/>
</dbReference>
<dbReference type="HOGENOM" id="CLU_084703_1_1_0"/>
<dbReference type="SUPFAM" id="SSF63965">
    <property type="entry name" value="Precorrin-8X methylmutase CbiC/CobH"/>
    <property type="match status" value="1"/>
</dbReference>
<keyword evidence="3" id="KW-0169">Cobalamin biosynthesis</keyword>
<dbReference type="RefSeq" id="WP_023049710.1">
    <property type="nucleotide sequence ID" value="NZ_CP173062.2"/>
</dbReference>
<dbReference type="Gene3D" id="3.40.50.10230">
    <property type="entry name" value="Cobalamin biosynthesis CobH/CbiC, precorrin-8X methylmutase"/>
    <property type="match status" value="1"/>
</dbReference>
<keyword evidence="4" id="KW-0413">Isomerase</keyword>
<proteinExistence type="inferred from homology"/>
<name>U7VGK6_9FUSO</name>
<evidence type="ECO:0000313" key="6">
    <source>
        <dbReference type="EMBL" id="ERT69958.1"/>
    </source>
</evidence>
<evidence type="ECO:0000256" key="2">
    <source>
        <dbReference type="ARBA" id="ARBA00009774"/>
    </source>
</evidence>
<dbReference type="eggNOG" id="COG2082">
    <property type="taxonomic scope" value="Bacteria"/>
</dbReference>
<keyword evidence="7" id="KW-1185">Reference proteome</keyword>
<comment type="caution">
    <text evidence="6">The sequence shown here is derived from an EMBL/GenBank/DDBJ whole genome shotgun (WGS) entry which is preliminary data.</text>
</comment>
<reference evidence="6 7" key="1">
    <citation type="submission" date="2013-08" db="EMBL/GenBank/DDBJ databases">
        <authorList>
            <person name="Weinstock G."/>
            <person name="Sodergren E."/>
            <person name="Wylie T."/>
            <person name="Fulton L."/>
            <person name="Fulton R."/>
            <person name="Fronick C."/>
            <person name="O'Laughlin M."/>
            <person name="Godfrey J."/>
            <person name="Miner T."/>
            <person name="Herter B."/>
            <person name="Appelbaum E."/>
            <person name="Cordes M."/>
            <person name="Lek S."/>
            <person name="Wollam A."/>
            <person name="Pepin K.H."/>
            <person name="Palsikar V.B."/>
            <person name="Mitreva M."/>
            <person name="Wilson R.K."/>
        </authorList>
    </citation>
    <scope>NUCLEOTIDE SEQUENCE [LARGE SCALE GENOMIC DNA]</scope>
    <source>
        <strain evidence="6 7">ATCC BAA-474</strain>
    </source>
</reference>
<comment type="similarity">
    <text evidence="2">Belongs to the CobH/CbiC family.</text>
</comment>
<evidence type="ECO:0000256" key="1">
    <source>
        <dbReference type="ARBA" id="ARBA00004953"/>
    </source>
</evidence>
<dbReference type="InterPro" id="IPR036588">
    <property type="entry name" value="CobH/CbiC_sf"/>
</dbReference>
<protein>
    <recommendedName>
        <fullName evidence="5">Cobalamin biosynthesis precorrin-8X methylmutase CobH/CbiC domain-containing protein</fullName>
    </recommendedName>
</protein>
<feature type="domain" description="Cobalamin biosynthesis precorrin-8X methylmutase CobH/CbiC" evidence="5">
    <location>
        <begin position="9"/>
        <end position="206"/>
    </location>
</feature>
<dbReference type="GO" id="GO:0009236">
    <property type="term" value="P:cobalamin biosynthetic process"/>
    <property type="evidence" value="ECO:0007669"/>
    <property type="project" value="UniProtKB-UniPathway"/>
</dbReference>
<dbReference type="PANTHER" id="PTHR43588">
    <property type="entry name" value="COBALT-PRECORRIN-8 METHYLMUTASE"/>
    <property type="match status" value="1"/>
</dbReference>
<dbReference type="PANTHER" id="PTHR43588:SF1">
    <property type="entry name" value="COBALT-PRECORRIN-8 METHYLMUTASE"/>
    <property type="match status" value="1"/>
</dbReference>